<dbReference type="RefSeq" id="WP_043769046.1">
    <property type="nucleotide sequence ID" value="NZ_JAME01000010.1"/>
</dbReference>
<dbReference type="CDD" id="cd00130">
    <property type="entry name" value="PAS"/>
    <property type="match status" value="3"/>
</dbReference>
<name>X7F8V8_9RHOB</name>
<dbReference type="Pfam" id="PF13426">
    <property type="entry name" value="PAS_9"/>
    <property type="match status" value="1"/>
</dbReference>
<feature type="domain" description="PAC" evidence="2">
    <location>
        <begin position="455"/>
        <end position="508"/>
    </location>
</feature>
<dbReference type="InterPro" id="IPR050903">
    <property type="entry name" value="Bact_Chemotaxis_MeTrfase"/>
</dbReference>
<dbReference type="EMBL" id="JAME01000010">
    <property type="protein sequence ID" value="ETX29347.1"/>
    <property type="molecule type" value="Genomic_DNA"/>
</dbReference>
<protein>
    <recommendedName>
        <fullName evidence="5">PAS domain S-box protein</fullName>
    </recommendedName>
</protein>
<proteinExistence type="predicted"/>
<sequence length="582" mass="64522">MTASAFDKDLPGDSLARALGAALLSDGPTLIFDAATGALSSANEAALFLLELCEDGLSHYRFETLCAVDGADAETLWSEVRDGLRIRWQGTLTAVLSGDAHAVEIVAARLADEGKPARVAVHATPGRRASGPAAQASAASGPFDAIADVIGLIEYDADGIVTNANDRACMALEFYGTGMTGRGHDTLWPPSMSQSPDYVAFWEKLRQGRIVEGRYLHVGAEGGQIWLQSTYVPVRTADGHVTRVIQCLMDVTDDSVSATRNRAQVEAVWAALPIIEYDVEGFVQRVTPRMLDLLGRKEEEVIGKNSRRLMDQEFALGKDFLATWEGALRGISTSIDVPHVDTQRGRHWTRSRFVPIVDGAGKVDRVAEIAVDIHADRESLDHLSLRYEAMTQDMALVDWDLSGKLVHANKNYLTLMSMDPAQAVGREHRTTVPAEFASSRRYTQFWDRLARGETITGEFRRITDDGQEVWLQSSYVPLRNGVDDALQQIFLFARDITRLKRQQIDAQARIDAIERSMAVVEFDRDGTVRTANQNFLDTMGYTLEEIKGRRHAMFCDTEMVNTDQYRTFWEPRSSTCRGRQAA</sequence>
<evidence type="ECO:0008006" key="5">
    <source>
        <dbReference type="Google" id="ProtNLM"/>
    </source>
</evidence>
<dbReference type="SUPFAM" id="SSF55785">
    <property type="entry name" value="PYP-like sensor domain (PAS domain)"/>
    <property type="match status" value="4"/>
</dbReference>
<dbReference type="InterPro" id="IPR000014">
    <property type="entry name" value="PAS"/>
</dbReference>
<dbReference type="InterPro" id="IPR013656">
    <property type="entry name" value="PAS_4"/>
</dbReference>
<reference evidence="3 4" key="1">
    <citation type="submission" date="2014-01" db="EMBL/GenBank/DDBJ databases">
        <title>Roseivivax isoporae LMG 25204 Genome Sequencing.</title>
        <authorList>
            <person name="Lai Q."/>
            <person name="Li G."/>
            <person name="Shao Z."/>
        </authorList>
    </citation>
    <scope>NUCLEOTIDE SEQUENCE [LARGE SCALE GENOMIC DNA]</scope>
    <source>
        <strain evidence="3 4">LMG 25204</strain>
    </source>
</reference>
<evidence type="ECO:0000259" key="1">
    <source>
        <dbReference type="PROSITE" id="PS50112"/>
    </source>
</evidence>
<feature type="domain" description="PAC" evidence="2">
    <location>
        <begin position="209"/>
        <end position="263"/>
    </location>
</feature>
<dbReference type="Pfam" id="PF08448">
    <property type="entry name" value="PAS_4"/>
    <property type="match status" value="3"/>
</dbReference>
<organism evidence="3 4">
    <name type="scientific">Roseivivax isoporae LMG 25204</name>
    <dbReference type="NCBI Taxonomy" id="1449351"/>
    <lineage>
        <taxon>Bacteria</taxon>
        <taxon>Pseudomonadati</taxon>
        <taxon>Pseudomonadota</taxon>
        <taxon>Alphaproteobacteria</taxon>
        <taxon>Rhodobacterales</taxon>
        <taxon>Roseobacteraceae</taxon>
        <taxon>Roseivivax</taxon>
    </lineage>
</organism>
<dbReference type="OrthoDB" id="9765776at2"/>
<evidence type="ECO:0000313" key="3">
    <source>
        <dbReference type="EMBL" id="ETX29347.1"/>
    </source>
</evidence>
<dbReference type="PANTHER" id="PTHR24422:SF10">
    <property type="entry name" value="CHEMOTAXIS PROTEIN METHYLTRANSFERASE 2"/>
    <property type="match status" value="1"/>
</dbReference>
<keyword evidence="4" id="KW-1185">Reference proteome</keyword>
<gene>
    <name evidence="3" type="ORF">RISW2_01370</name>
</gene>
<dbReference type="eggNOG" id="COG2202">
    <property type="taxonomic scope" value="Bacteria"/>
</dbReference>
<dbReference type="PROSITE" id="PS50113">
    <property type="entry name" value="PAC"/>
    <property type="match status" value="2"/>
</dbReference>
<dbReference type="InterPro" id="IPR000700">
    <property type="entry name" value="PAS-assoc_C"/>
</dbReference>
<feature type="domain" description="PAS" evidence="1">
    <location>
        <begin position="273"/>
        <end position="305"/>
    </location>
</feature>
<dbReference type="SMART" id="SM00086">
    <property type="entry name" value="PAC"/>
    <property type="match status" value="2"/>
</dbReference>
<dbReference type="Proteomes" id="UP000023430">
    <property type="component" value="Unassembled WGS sequence"/>
</dbReference>
<evidence type="ECO:0000259" key="2">
    <source>
        <dbReference type="PROSITE" id="PS50113"/>
    </source>
</evidence>
<dbReference type="InterPro" id="IPR001610">
    <property type="entry name" value="PAC"/>
</dbReference>
<dbReference type="PANTHER" id="PTHR24422">
    <property type="entry name" value="CHEMOTAXIS PROTEIN METHYLTRANSFERASE"/>
    <property type="match status" value="1"/>
</dbReference>
<dbReference type="AlphaFoldDB" id="X7F8V8"/>
<dbReference type="SMART" id="SM00091">
    <property type="entry name" value="PAS"/>
    <property type="match status" value="4"/>
</dbReference>
<evidence type="ECO:0000313" key="4">
    <source>
        <dbReference type="Proteomes" id="UP000023430"/>
    </source>
</evidence>
<dbReference type="NCBIfam" id="TIGR00229">
    <property type="entry name" value="sensory_box"/>
    <property type="match status" value="1"/>
</dbReference>
<dbReference type="Gene3D" id="3.30.450.20">
    <property type="entry name" value="PAS domain"/>
    <property type="match status" value="4"/>
</dbReference>
<dbReference type="STRING" id="1449351.RISW2_01370"/>
<accession>X7F8V8</accession>
<dbReference type="PROSITE" id="PS50112">
    <property type="entry name" value="PAS"/>
    <property type="match status" value="2"/>
</dbReference>
<dbReference type="InterPro" id="IPR035965">
    <property type="entry name" value="PAS-like_dom_sf"/>
</dbReference>
<comment type="caution">
    <text evidence="3">The sequence shown here is derived from an EMBL/GenBank/DDBJ whole genome shotgun (WGS) entry which is preliminary data.</text>
</comment>
<feature type="domain" description="PAS" evidence="1">
    <location>
        <begin position="519"/>
        <end position="549"/>
    </location>
</feature>